<dbReference type="PRINTS" id="PR01874">
    <property type="entry name" value="DNAREPAIRADA"/>
</dbReference>
<evidence type="ECO:0000256" key="5">
    <source>
        <dbReference type="ARBA" id="ARBA00022801"/>
    </source>
</evidence>
<dbReference type="InterPro" id="IPR020588">
    <property type="entry name" value="RecA_ATP-bd"/>
</dbReference>
<keyword evidence="6 12" id="KW-0862">Zinc</keyword>
<dbReference type="GO" id="GO:0005524">
    <property type="term" value="F:ATP binding"/>
    <property type="evidence" value="ECO:0007669"/>
    <property type="project" value="UniProtKB-UniRule"/>
</dbReference>
<evidence type="ECO:0000256" key="6">
    <source>
        <dbReference type="ARBA" id="ARBA00022833"/>
    </source>
</evidence>
<evidence type="ECO:0000313" key="15">
    <source>
        <dbReference type="Proteomes" id="UP000229554"/>
    </source>
</evidence>
<dbReference type="SMART" id="SM00382">
    <property type="entry name" value="AAA"/>
    <property type="match status" value="1"/>
</dbReference>
<dbReference type="PANTHER" id="PTHR32472:SF10">
    <property type="entry name" value="DNA REPAIR PROTEIN RADA-LIKE PROTEIN"/>
    <property type="match status" value="1"/>
</dbReference>
<evidence type="ECO:0000256" key="3">
    <source>
        <dbReference type="ARBA" id="ARBA00022763"/>
    </source>
</evidence>
<dbReference type="GO" id="GO:0005829">
    <property type="term" value="C:cytosol"/>
    <property type="evidence" value="ECO:0007669"/>
    <property type="project" value="TreeGrafter"/>
</dbReference>
<dbReference type="InterPro" id="IPR003593">
    <property type="entry name" value="AAA+_ATPase"/>
</dbReference>
<keyword evidence="7 12" id="KW-0067">ATP-binding</keyword>
<protein>
    <recommendedName>
        <fullName evidence="11 12">DNA repair protein RadA</fullName>
    </recommendedName>
</protein>
<dbReference type="EMBL" id="PFED01000216">
    <property type="protein sequence ID" value="PJE62378.1"/>
    <property type="molecule type" value="Genomic_DNA"/>
</dbReference>
<evidence type="ECO:0000256" key="10">
    <source>
        <dbReference type="ARBA" id="ARBA00023204"/>
    </source>
</evidence>
<dbReference type="NCBIfam" id="TIGR00416">
    <property type="entry name" value="sms"/>
    <property type="match status" value="1"/>
</dbReference>
<comment type="caution">
    <text evidence="14">The sequence shown here is derived from an EMBL/GenBank/DDBJ whole genome shotgun (WGS) entry which is preliminary data.</text>
</comment>
<keyword evidence="4 12" id="KW-0863">Zinc-finger</keyword>
<dbReference type="InterPro" id="IPR041166">
    <property type="entry name" value="Rubredoxin_2"/>
</dbReference>
<evidence type="ECO:0000256" key="9">
    <source>
        <dbReference type="ARBA" id="ARBA00023125"/>
    </source>
</evidence>
<organism evidence="14 15">
    <name type="scientific">Candidatus Roizmanbacteria bacterium CG10_big_fil_rev_8_21_14_0_10_39_6</name>
    <dbReference type="NCBI Taxonomy" id="1974853"/>
    <lineage>
        <taxon>Bacteria</taxon>
        <taxon>Candidatus Roizmaniibacteriota</taxon>
    </lineage>
</organism>
<keyword evidence="3 12" id="KW-0227">DNA damage</keyword>
<evidence type="ECO:0000259" key="13">
    <source>
        <dbReference type="PROSITE" id="PS50162"/>
    </source>
</evidence>
<dbReference type="InterPro" id="IPR020568">
    <property type="entry name" value="Ribosomal_Su5_D2-typ_SF"/>
</dbReference>
<dbReference type="GO" id="GO:0008270">
    <property type="term" value="F:zinc ion binding"/>
    <property type="evidence" value="ECO:0007669"/>
    <property type="project" value="UniProtKB-KW"/>
</dbReference>
<name>A0A2M8KR36_9BACT</name>
<gene>
    <name evidence="14" type="ORF">COU88_05340</name>
</gene>
<dbReference type="AlphaFoldDB" id="A0A2M8KR36"/>
<comment type="function">
    <text evidence="12">DNA-dependent ATPase involved in processing of recombination intermediates, plays a role in repairing DNA breaks. Stimulates the branch migration of RecA-mediated strand transfer reactions, allowing the 3' invading strand to extend heteroduplex DNA faster. Binds ssDNA in the presence of ADP but not other nucleotides, has ATPase activity that is stimulated by ssDNA and various branched DNA structures, but inhibited by SSB. Does not have RecA's homology-searching function.</text>
</comment>
<feature type="domain" description="RecA family profile 1" evidence="13">
    <location>
        <begin position="96"/>
        <end position="248"/>
    </location>
</feature>
<reference evidence="15" key="1">
    <citation type="submission" date="2017-09" db="EMBL/GenBank/DDBJ databases">
        <title>Depth-based differentiation of microbial function through sediment-hosted aquifers and enrichment of novel symbionts in the deep terrestrial subsurface.</title>
        <authorList>
            <person name="Probst A.J."/>
            <person name="Ladd B."/>
            <person name="Jarett J.K."/>
            <person name="Geller-Mcgrath D.E."/>
            <person name="Sieber C.M.K."/>
            <person name="Emerson J.B."/>
            <person name="Anantharaman K."/>
            <person name="Thomas B.C."/>
            <person name="Malmstrom R."/>
            <person name="Stieglmeier M."/>
            <person name="Klingl A."/>
            <person name="Woyke T."/>
            <person name="Ryan C.M."/>
            <person name="Banfield J.F."/>
        </authorList>
    </citation>
    <scope>NUCLEOTIDE SEQUENCE [LARGE SCALE GENOMIC DNA]</scope>
</reference>
<evidence type="ECO:0000256" key="4">
    <source>
        <dbReference type="ARBA" id="ARBA00022771"/>
    </source>
</evidence>
<dbReference type="PANTHER" id="PTHR32472">
    <property type="entry name" value="DNA REPAIR PROTEIN RADA"/>
    <property type="match status" value="1"/>
</dbReference>
<dbReference type="Gene3D" id="3.30.230.10">
    <property type="match status" value="1"/>
</dbReference>
<dbReference type="Pfam" id="PF13481">
    <property type="entry name" value="AAA_25"/>
    <property type="match status" value="1"/>
</dbReference>
<comment type="similarity">
    <text evidence="12">Belongs to the RecA family. RadA subfamily.</text>
</comment>
<evidence type="ECO:0000256" key="11">
    <source>
        <dbReference type="NCBIfam" id="TIGR00416"/>
    </source>
</evidence>
<keyword evidence="1 12" id="KW-0479">Metal-binding</keyword>
<proteinExistence type="inferred from homology"/>
<dbReference type="InterPro" id="IPR014721">
    <property type="entry name" value="Ribsml_uS5_D2-typ_fold_subgr"/>
</dbReference>
<dbReference type="GO" id="GO:0000725">
    <property type="term" value="P:recombinational repair"/>
    <property type="evidence" value="ECO:0007669"/>
    <property type="project" value="TreeGrafter"/>
</dbReference>
<dbReference type="GO" id="GO:0003684">
    <property type="term" value="F:damaged DNA binding"/>
    <property type="evidence" value="ECO:0007669"/>
    <property type="project" value="InterPro"/>
</dbReference>
<evidence type="ECO:0000256" key="1">
    <source>
        <dbReference type="ARBA" id="ARBA00022723"/>
    </source>
</evidence>
<dbReference type="InterPro" id="IPR004504">
    <property type="entry name" value="DNA_repair_RadA"/>
</dbReference>
<evidence type="ECO:0000313" key="14">
    <source>
        <dbReference type="EMBL" id="PJE62378.1"/>
    </source>
</evidence>
<dbReference type="SUPFAM" id="SSF52540">
    <property type="entry name" value="P-loop containing nucleoside triphosphate hydrolases"/>
    <property type="match status" value="1"/>
</dbReference>
<dbReference type="InterPro" id="IPR027417">
    <property type="entry name" value="P-loop_NTPase"/>
</dbReference>
<dbReference type="Gene3D" id="3.40.50.300">
    <property type="entry name" value="P-loop containing nucleotide triphosphate hydrolases"/>
    <property type="match status" value="1"/>
</dbReference>
<evidence type="ECO:0000256" key="12">
    <source>
        <dbReference type="RuleBase" id="RU003555"/>
    </source>
</evidence>
<evidence type="ECO:0000256" key="2">
    <source>
        <dbReference type="ARBA" id="ARBA00022741"/>
    </source>
</evidence>
<dbReference type="GO" id="GO:0140664">
    <property type="term" value="F:ATP-dependent DNA damage sensor activity"/>
    <property type="evidence" value="ECO:0007669"/>
    <property type="project" value="InterPro"/>
</dbReference>
<sequence>MNTCFPSIRKYTISGSRIRTIGLTLILCYYSLVAKNQTSYVCSNCGASFASWYGKCPDCGQWEALKRFTTQDDPKESRSNAAPAHFAPLAAAQSTHTERISSGVTEVDRVLGGGFSRSEVIMLSGEPGVGKSTLLLSIVGALAGHSKQTVAYCSAEEEESQIALRAKRMGIDTSNILFSDESNIHSVLLALSSQKIKPALVVFDSLQTLYSKTSESLPGSVAQAKEILMSIVDFSKKHGVVSIVIGHITKDGDIAGPKFLEHMVDCVLFLEGEKGGGLRILRSLKNRYGSIEEVGFLEMVSTGMKEVGNPSKFFLDMNMSVVGKTAVGIREGERIVFASVEALVVASSMAFPKRVAKGIDTKRLELLLAILKKYLKLPVDKYDVYVSVSGGLQLFDPIADLGIMGAVYSTMTNTVYSSHAFFVGEVGLLGQVRASRHIARITKEARRIGFTEFYTAQNTPTVLSLQKHGSK</sequence>
<evidence type="ECO:0000256" key="8">
    <source>
        <dbReference type="ARBA" id="ARBA00023016"/>
    </source>
</evidence>
<accession>A0A2M8KR36</accession>
<keyword evidence="8" id="KW-0346">Stress response</keyword>
<keyword evidence="5" id="KW-0378">Hydrolase</keyword>
<evidence type="ECO:0000256" key="7">
    <source>
        <dbReference type="ARBA" id="ARBA00022840"/>
    </source>
</evidence>
<dbReference type="PROSITE" id="PS50162">
    <property type="entry name" value="RECA_2"/>
    <property type="match status" value="1"/>
</dbReference>
<keyword evidence="10 12" id="KW-0234">DNA repair</keyword>
<dbReference type="SUPFAM" id="SSF54211">
    <property type="entry name" value="Ribosomal protein S5 domain 2-like"/>
    <property type="match status" value="1"/>
</dbReference>
<dbReference type="Pfam" id="PF18073">
    <property type="entry name" value="Zn_ribbon_LapB"/>
    <property type="match status" value="1"/>
</dbReference>
<keyword evidence="2 12" id="KW-0547">Nucleotide-binding</keyword>
<keyword evidence="9 12" id="KW-0238">DNA-binding</keyword>
<dbReference type="Proteomes" id="UP000229554">
    <property type="component" value="Unassembled WGS sequence"/>
</dbReference>
<dbReference type="GO" id="GO:0016787">
    <property type="term" value="F:hydrolase activity"/>
    <property type="evidence" value="ECO:0007669"/>
    <property type="project" value="UniProtKB-KW"/>
</dbReference>